<dbReference type="Proteomes" id="UP000488299">
    <property type="component" value="Unassembled WGS sequence"/>
</dbReference>
<evidence type="ECO:0000313" key="1">
    <source>
        <dbReference type="EMBL" id="KAB7730484.1"/>
    </source>
</evidence>
<comment type="caution">
    <text evidence="1">The sequence shown here is derived from an EMBL/GenBank/DDBJ whole genome shotgun (WGS) entry which is preliminary data.</text>
</comment>
<sequence>MIHTAALIPRLRTPTLVYIPQAQLPAEEEGIIEAAKSATDEPSVRLDIIDAMIEYCLDLTYSTSDQ</sequence>
<dbReference type="AlphaFoldDB" id="A0A7J5TZC2"/>
<keyword evidence="2" id="KW-1185">Reference proteome</keyword>
<organism evidence="1 2">
    <name type="scientific">Rudanella paleaurantiibacter</name>
    <dbReference type="NCBI Taxonomy" id="2614655"/>
    <lineage>
        <taxon>Bacteria</taxon>
        <taxon>Pseudomonadati</taxon>
        <taxon>Bacteroidota</taxon>
        <taxon>Cytophagia</taxon>
        <taxon>Cytophagales</taxon>
        <taxon>Cytophagaceae</taxon>
        <taxon>Rudanella</taxon>
    </lineage>
</organism>
<gene>
    <name evidence="1" type="ORF">F5984_15185</name>
</gene>
<reference evidence="1 2" key="1">
    <citation type="submission" date="2019-10" db="EMBL/GenBank/DDBJ databases">
        <title>Rudanella paleaurantiibacter sp. nov., isolated from sludge.</title>
        <authorList>
            <person name="Xu S.Q."/>
        </authorList>
    </citation>
    <scope>NUCLEOTIDE SEQUENCE [LARGE SCALE GENOMIC DNA]</scope>
    <source>
        <strain evidence="1 2">HX-22-17</strain>
    </source>
</reference>
<dbReference type="RefSeq" id="WP_152125069.1">
    <property type="nucleotide sequence ID" value="NZ_WELI01000005.1"/>
</dbReference>
<accession>A0A7J5TZC2</accession>
<name>A0A7J5TZC2_9BACT</name>
<proteinExistence type="predicted"/>
<protein>
    <submittedName>
        <fullName evidence="1">Uncharacterized protein</fullName>
    </submittedName>
</protein>
<dbReference type="EMBL" id="WELI01000005">
    <property type="protein sequence ID" value="KAB7730484.1"/>
    <property type="molecule type" value="Genomic_DNA"/>
</dbReference>
<evidence type="ECO:0000313" key="2">
    <source>
        <dbReference type="Proteomes" id="UP000488299"/>
    </source>
</evidence>